<dbReference type="Pfam" id="PF01263">
    <property type="entry name" value="Aldose_epim"/>
    <property type="match status" value="1"/>
</dbReference>
<dbReference type="EC" id="5.1.3.3" evidence="5"/>
<gene>
    <name evidence="6" type="ORF">GCM10022268_19050</name>
</gene>
<evidence type="ECO:0000256" key="3">
    <source>
        <dbReference type="ARBA" id="ARBA00023235"/>
    </source>
</evidence>
<evidence type="ECO:0000256" key="1">
    <source>
        <dbReference type="ARBA" id="ARBA00005028"/>
    </source>
</evidence>
<dbReference type="PIRSF" id="PIRSF005096">
    <property type="entry name" value="GALM"/>
    <property type="match status" value="1"/>
</dbReference>
<name>A0ABP7DWN2_9SPHN</name>
<keyword evidence="4 5" id="KW-0119">Carbohydrate metabolism</keyword>
<dbReference type="InterPro" id="IPR008183">
    <property type="entry name" value="Aldose_1/G6P_1-epimerase"/>
</dbReference>
<evidence type="ECO:0000256" key="5">
    <source>
        <dbReference type="PIRNR" id="PIRNR005096"/>
    </source>
</evidence>
<dbReference type="Gene3D" id="2.70.98.10">
    <property type="match status" value="1"/>
</dbReference>
<dbReference type="InterPro" id="IPR014718">
    <property type="entry name" value="GH-type_carb-bd"/>
</dbReference>
<comment type="pathway">
    <text evidence="1 5">Carbohydrate metabolism; hexose metabolism.</text>
</comment>
<evidence type="ECO:0000313" key="7">
    <source>
        <dbReference type="Proteomes" id="UP001500523"/>
    </source>
</evidence>
<organism evidence="6 7">
    <name type="scientific">Sphingomonas cynarae</name>
    <dbReference type="NCBI Taxonomy" id="930197"/>
    <lineage>
        <taxon>Bacteria</taxon>
        <taxon>Pseudomonadati</taxon>
        <taxon>Pseudomonadota</taxon>
        <taxon>Alphaproteobacteria</taxon>
        <taxon>Sphingomonadales</taxon>
        <taxon>Sphingomonadaceae</taxon>
        <taxon>Sphingomonas</taxon>
    </lineage>
</organism>
<comment type="catalytic activity">
    <reaction evidence="5">
        <text>alpha-D-glucose = beta-D-glucose</text>
        <dbReference type="Rhea" id="RHEA:10264"/>
        <dbReference type="ChEBI" id="CHEBI:15903"/>
        <dbReference type="ChEBI" id="CHEBI:17925"/>
        <dbReference type="EC" id="5.1.3.3"/>
    </reaction>
</comment>
<dbReference type="Proteomes" id="UP001500523">
    <property type="component" value="Unassembled WGS sequence"/>
</dbReference>
<evidence type="ECO:0000256" key="4">
    <source>
        <dbReference type="ARBA" id="ARBA00023277"/>
    </source>
</evidence>
<reference evidence="7" key="1">
    <citation type="journal article" date="2019" name="Int. J. Syst. Evol. Microbiol.">
        <title>The Global Catalogue of Microorganisms (GCM) 10K type strain sequencing project: providing services to taxonomists for standard genome sequencing and annotation.</title>
        <authorList>
            <consortium name="The Broad Institute Genomics Platform"/>
            <consortium name="The Broad Institute Genome Sequencing Center for Infectious Disease"/>
            <person name="Wu L."/>
            <person name="Ma J."/>
        </authorList>
    </citation>
    <scope>NUCLEOTIDE SEQUENCE [LARGE SCALE GENOMIC DNA]</scope>
    <source>
        <strain evidence="7">JCM 17498</strain>
    </source>
</reference>
<dbReference type="SUPFAM" id="SSF74650">
    <property type="entry name" value="Galactose mutarotase-like"/>
    <property type="match status" value="1"/>
</dbReference>
<sequence>MSNVNGRERADQGEPNVNILPAAGAAALALAGAATAQAEVKRAPFGTLADGRAVESVTLTNGKGVTARIISYGAILQSVEAPDRTGKIAEITLGYDRIDGYLKAPNYFGATVGRYANRIANGRFAIDGKTYTLAQNNGVNALHGGKVGFDKVLWRIVAVKDGPAPAVTLAYTAADGEEGYPGKLDVTATYTLGADNALTVEYEATTDKPTIVNITNHSFFNLWGEASGKQIVSHVLTMPAAQFTPVGETLIPTGERRSVANTPFDFRAPRVIGDRIRDGRDDQIRIGQGYDHNYILGAPDAKGMRLAARVEEPGTGRVMEISTNQPGVQFYTGNFLDGTAIGRSGLAYRQSDGLALEPQVFPDTPNQPALGSARLDPGQTYRSVIVYRFSTSAR</sequence>
<accession>A0ABP7DWN2</accession>
<comment type="caution">
    <text evidence="6">The sequence shown here is derived from an EMBL/GenBank/DDBJ whole genome shotgun (WGS) entry which is preliminary data.</text>
</comment>
<dbReference type="CDD" id="cd09019">
    <property type="entry name" value="galactose_mutarotase_like"/>
    <property type="match status" value="1"/>
</dbReference>
<dbReference type="PANTHER" id="PTHR10091">
    <property type="entry name" value="ALDOSE-1-EPIMERASE"/>
    <property type="match status" value="1"/>
</dbReference>
<evidence type="ECO:0000256" key="2">
    <source>
        <dbReference type="ARBA" id="ARBA00006206"/>
    </source>
</evidence>
<dbReference type="InterPro" id="IPR015443">
    <property type="entry name" value="Aldose_1-epimerase"/>
</dbReference>
<dbReference type="InterPro" id="IPR047215">
    <property type="entry name" value="Galactose_mutarotase-like"/>
</dbReference>
<dbReference type="NCBIfam" id="NF008277">
    <property type="entry name" value="PRK11055.1"/>
    <property type="match status" value="1"/>
</dbReference>
<comment type="similarity">
    <text evidence="2 5">Belongs to the aldose epimerase family.</text>
</comment>
<protein>
    <recommendedName>
        <fullName evidence="5">Aldose 1-epimerase</fullName>
        <ecNumber evidence="5">5.1.3.3</ecNumber>
    </recommendedName>
</protein>
<keyword evidence="3 5" id="KW-0413">Isomerase</keyword>
<evidence type="ECO:0000313" key="6">
    <source>
        <dbReference type="EMBL" id="GAA3710120.1"/>
    </source>
</evidence>
<keyword evidence="7" id="KW-1185">Reference proteome</keyword>
<dbReference type="InterPro" id="IPR011013">
    <property type="entry name" value="Gal_mutarotase_sf_dom"/>
</dbReference>
<dbReference type="EMBL" id="BAABBF010000004">
    <property type="protein sequence ID" value="GAA3710120.1"/>
    <property type="molecule type" value="Genomic_DNA"/>
</dbReference>
<dbReference type="PANTHER" id="PTHR10091:SF0">
    <property type="entry name" value="GALACTOSE MUTAROTASE"/>
    <property type="match status" value="1"/>
</dbReference>
<proteinExistence type="inferred from homology"/>